<dbReference type="Gene3D" id="1.10.10.410">
    <property type="match status" value="1"/>
</dbReference>
<dbReference type="EMBL" id="MEYV01000011">
    <property type="protein sequence ID" value="OGD40169.1"/>
    <property type="molecule type" value="Genomic_DNA"/>
</dbReference>
<evidence type="ECO:0008006" key="3">
    <source>
        <dbReference type="Google" id="ProtNLM"/>
    </source>
</evidence>
<gene>
    <name evidence="1" type="ORF">A3I30_02785</name>
</gene>
<dbReference type="Proteomes" id="UP000177197">
    <property type="component" value="Unassembled WGS sequence"/>
</dbReference>
<accession>A0A1F5CBD6</accession>
<dbReference type="InterPro" id="IPR003789">
    <property type="entry name" value="Asn/Gln_tRNA_amidoTrase-B-like"/>
</dbReference>
<sequence>MNLNQKLTEDMKAAMKSGDSQTLLTVKLLISAIHNKEIEKRTKLSKQVTEARELEEKSRLTEEEIIEVISSEVKKRKDSIAAYESARPDLAEKEKQELEILKKYAPKELSGEEVRIIVKAKIIETGASSTKDFGKVMGRVTQETKGRADGVLVKKIVEEELSQL</sequence>
<dbReference type="PANTHER" id="PTHR28055">
    <property type="entry name" value="ALTERED INHERITANCE OF MITOCHONDRIA PROTEIN 41, MITOCHONDRIAL"/>
    <property type="match status" value="1"/>
</dbReference>
<evidence type="ECO:0000313" key="2">
    <source>
        <dbReference type="Proteomes" id="UP000177197"/>
    </source>
</evidence>
<dbReference type="InterPro" id="IPR019004">
    <property type="entry name" value="YqeY/Aim41"/>
</dbReference>
<name>A0A1F5CBD6_9BACT</name>
<protein>
    <recommendedName>
        <fullName evidence="3">Glutamyl-tRNA amidotransferase</fullName>
    </recommendedName>
</protein>
<reference evidence="1 2" key="1">
    <citation type="journal article" date="2016" name="Nat. Commun.">
        <title>Thousands of microbial genomes shed light on interconnected biogeochemical processes in an aquifer system.</title>
        <authorList>
            <person name="Anantharaman K."/>
            <person name="Brown C.T."/>
            <person name="Hug L.A."/>
            <person name="Sharon I."/>
            <person name="Castelle C.J."/>
            <person name="Probst A.J."/>
            <person name="Thomas B.C."/>
            <person name="Singh A."/>
            <person name="Wilkins M.J."/>
            <person name="Karaoz U."/>
            <person name="Brodie E.L."/>
            <person name="Williams K.H."/>
            <person name="Hubbard S.S."/>
            <person name="Banfield J.F."/>
        </authorList>
    </citation>
    <scope>NUCLEOTIDE SEQUENCE [LARGE SCALE GENOMIC DNA]</scope>
</reference>
<dbReference type="InterPro" id="IPR042184">
    <property type="entry name" value="YqeY/Aim41_N"/>
</dbReference>
<dbReference type="GO" id="GO:0016884">
    <property type="term" value="F:carbon-nitrogen ligase activity, with glutamine as amido-N-donor"/>
    <property type="evidence" value="ECO:0007669"/>
    <property type="project" value="InterPro"/>
</dbReference>
<dbReference type="InterPro" id="IPR023168">
    <property type="entry name" value="GatB_Yqey_C_2"/>
</dbReference>
<dbReference type="SUPFAM" id="SSF89095">
    <property type="entry name" value="GatB/YqeY motif"/>
    <property type="match status" value="1"/>
</dbReference>
<organism evidence="1 2">
    <name type="scientific">Candidatus Azambacteria bacterium RIFCSPLOWO2_02_FULL_44_14</name>
    <dbReference type="NCBI Taxonomy" id="1797306"/>
    <lineage>
        <taxon>Bacteria</taxon>
        <taxon>Candidatus Azamiibacteriota</taxon>
    </lineage>
</organism>
<dbReference type="PANTHER" id="PTHR28055:SF1">
    <property type="entry name" value="ALTERED INHERITANCE OF MITOCHONDRIA PROTEIN 41, MITOCHONDRIAL"/>
    <property type="match status" value="1"/>
</dbReference>
<dbReference type="AlphaFoldDB" id="A0A1F5CBD6"/>
<dbReference type="Gene3D" id="1.10.1510.10">
    <property type="entry name" value="Uncharacterised protein YqeY/AIM41 PF09424, N-terminal domain"/>
    <property type="match status" value="1"/>
</dbReference>
<proteinExistence type="predicted"/>
<evidence type="ECO:0000313" key="1">
    <source>
        <dbReference type="EMBL" id="OGD40169.1"/>
    </source>
</evidence>
<dbReference type="Pfam" id="PF09424">
    <property type="entry name" value="YqeY"/>
    <property type="match status" value="2"/>
</dbReference>
<comment type="caution">
    <text evidence="1">The sequence shown here is derived from an EMBL/GenBank/DDBJ whole genome shotgun (WGS) entry which is preliminary data.</text>
</comment>